<reference evidence="1 2" key="1">
    <citation type="submission" date="2016-10" db="EMBL/GenBank/DDBJ databases">
        <authorList>
            <person name="de Groot N.N."/>
        </authorList>
    </citation>
    <scope>NUCLEOTIDE SEQUENCE [LARGE SCALE GENOMIC DNA]</scope>
    <source>
        <strain evidence="1 2">DSM 16195</strain>
    </source>
</reference>
<sequence>MQNYFLFFSCPNFYEENCITIIASLKKMYFCGLQKINFNLIQPLIATMGYMEQITNTILMIRPVAFRMNEETAVNNYFQEDIDLKNSVINAKAQEEFDAFVAKLRAVGVNVIVENDDLKMDTPDSIFPNNWVSFHANGTVGLYPMFAENRRRERREEVMDRLESEGFLIEGYMDYTSAEDEGVFLEGTGSLLLDRVHQKAYCALSARADDDLLIEFCEDFDYHPVIFTANQTVNGERLPIYHTNVMMALAENFAVICLDTIDDKREKKNVVQHLKEDGKEIIRITEAQMHQFAGNMLQVKGADDKRYMVMSLAAHKSLKPDQIAAIEKHCEILSSDLETIETCGGGSARCMMAEVFLPRS</sequence>
<dbReference type="STRING" id="227084.SAMN05421855_10145"/>
<evidence type="ECO:0008006" key="3">
    <source>
        <dbReference type="Google" id="ProtNLM"/>
    </source>
</evidence>
<dbReference type="Proteomes" id="UP000199321">
    <property type="component" value="Unassembled WGS sequence"/>
</dbReference>
<evidence type="ECO:0000313" key="2">
    <source>
        <dbReference type="Proteomes" id="UP000199321"/>
    </source>
</evidence>
<accession>A0A1G7BY94</accession>
<dbReference type="Pfam" id="PF19420">
    <property type="entry name" value="DDAH_eukar"/>
    <property type="match status" value="1"/>
</dbReference>
<gene>
    <name evidence="1" type="ORF">SAMN05421855_10145</name>
</gene>
<dbReference type="EMBL" id="FNBA01000001">
    <property type="protein sequence ID" value="SDE31175.1"/>
    <property type="molecule type" value="Genomic_DNA"/>
</dbReference>
<protein>
    <recommendedName>
        <fullName evidence="3">Amidinotransferase</fullName>
    </recommendedName>
</protein>
<dbReference type="Gene3D" id="3.75.10.10">
    <property type="entry name" value="L-arginine/glycine Amidinotransferase, Chain A"/>
    <property type="match status" value="1"/>
</dbReference>
<dbReference type="AlphaFoldDB" id="A0A1G7BY94"/>
<dbReference type="PIRSF" id="PIRSF028188">
    <property type="entry name" value="Amdntrnsf_FN0238"/>
    <property type="match status" value="1"/>
</dbReference>
<dbReference type="InterPro" id="IPR014541">
    <property type="entry name" value="Amdntrnsf_FN0238"/>
</dbReference>
<dbReference type="SUPFAM" id="SSF55909">
    <property type="entry name" value="Pentein"/>
    <property type="match status" value="1"/>
</dbReference>
<dbReference type="PANTHER" id="PTHR43224:SF1">
    <property type="entry name" value="AMIDINOTRANSFERASE"/>
    <property type="match status" value="1"/>
</dbReference>
<proteinExistence type="predicted"/>
<dbReference type="NCBIfam" id="NF046062">
    <property type="entry name" value="citrull_CtlX"/>
    <property type="match status" value="1"/>
</dbReference>
<name>A0A1G7BY94_9FLAO</name>
<evidence type="ECO:0000313" key="1">
    <source>
        <dbReference type="EMBL" id="SDE31175.1"/>
    </source>
</evidence>
<organism evidence="1 2">
    <name type="scientific">Ulvibacter litoralis</name>
    <dbReference type="NCBI Taxonomy" id="227084"/>
    <lineage>
        <taxon>Bacteria</taxon>
        <taxon>Pseudomonadati</taxon>
        <taxon>Bacteroidota</taxon>
        <taxon>Flavobacteriia</taxon>
        <taxon>Flavobacteriales</taxon>
        <taxon>Flavobacteriaceae</taxon>
        <taxon>Ulvibacter</taxon>
    </lineage>
</organism>
<keyword evidence="2" id="KW-1185">Reference proteome</keyword>
<dbReference type="PANTHER" id="PTHR43224">
    <property type="entry name" value="AMIDINOTRANSFERASE"/>
    <property type="match status" value="1"/>
</dbReference>